<reference evidence="2 3" key="1">
    <citation type="submission" date="2021-02" db="EMBL/GenBank/DDBJ databases">
        <authorList>
            <person name="Park J.-S."/>
        </authorList>
    </citation>
    <scope>NUCLEOTIDE SEQUENCE [LARGE SCALE GENOMIC DNA]</scope>
    <source>
        <strain evidence="2 3">188UL20-2</strain>
    </source>
</reference>
<accession>A0ABS2HIL8</accession>
<evidence type="ECO:0000256" key="1">
    <source>
        <dbReference type="SAM" id="SignalP"/>
    </source>
</evidence>
<dbReference type="EMBL" id="JAFEUM010000004">
    <property type="protein sequence ID" value="MBM7036941.1"/>
    <property type="molecule type" value="Genomic_DNA"/>
</dbReference>
<comment type="caution">
    <text evidence="2">The sequence shown here is derived from an EMBL/GenBank/DDBJ whole genome shotgun (WGS) entry which is preliminary data.</text>
</comment>
<evidence type="ECO:0000313" key="3">
    <source>
        <dbReference type="Proteomes" id="UP000809621"/>
    </source>
</evidence>
<feature type="signal peptide" evidence="1">
    <location>
        <begin position="1"/>
        <end position="23"/>
    </location>
</feature>
<protein>
    <submittedName>
        <fullName evidence="2">Uncharacterized protein</fullName>
    </submittedName>
</protein>
<proteinExistence type="predicted"/>
<keyword evidence="3" id="KW-1185">Reference proteome</keyword>
<sequence>MVKRCIQLLLPLVISLFSYGVMANEAMKGDVSLGDQIVQVSLNVTDEAKFDKARFEEAGLDERKPEQAGWLINDPIAVQKGTLARRALVDIAQPEQYNNPRYYLLVEFTPPQLLANATQIEPLCSQQQHWTSHISQQCSRLSGWKEANSLYRHLAITRS</sequence>
<organism evidence="2 3">
    <name type="scientific">Vibrio ulleungensis</name>
    <dbReference type="NCBI Taxonomy" id="2807619"/>
    <lineage>
        <taxon>Bacteria</taxon>
        <taxon>Pseudomonadati</taxon>
        <taxon>Pseudomonadota</taxon>
        <taxon>Gammaproteobacteria</taxon>
        <taxon>Vibrionales</taxon>
        <taxon>Vibrionaceae</taxon>
        <taxon>Vibrio</taxon>
    </lineage>
</organism>
<gene>
    <name evidence="2" type="ORF">JQC93_11065</name>
</gene>
<name>A0ABS2HIL8_9VIBR</name>
<dbReference type="RefSeq" id="WP_205158503.1">
    <property type="nucleotide sequence ID" value="NZ_JAFEUM010000004.1"/>
</dbReference>
<feature type="chain" id="PRO_5046502568" evidence="1">
    <location>
        <begin position="24"/>
        <end position="159"/>
    </location>
</feature>
<dbReference type="Proteomes" id="UP000809621">
    <property type="component" value="Unassembled WGS sequence"/>
</dbReference>
<keyword evidence="1" id="KW-0732">Signal</keyword>
<evidence type="ECO:0000313" key="2">
    <source>
        <dbReference type="EMBL" id="MBM7036941.1"/>
    </source>
</evidence>